<evidence type="ECO:0000256" key="13">
    <source>
        <dbReference type="ARBA" id="ARBA00023204"/>
    </source>
</evidence>
<evidence type="ECO:0000313" key="17">
    <source>
        <dbReference type="EMBL" id="SNC60663.1"/>
    </source>
</evidence>
<evidence type="ECO:0000256" key="3">
    <source>
        <dbReference type="ARBA" id="ARBA00009496"/>
    </source>
</evidence>
<dbReference type="InterPro" id="IPR004805">
    <property type="entry name" value="DnaE2/DnaE/PolC"/>
</dbReference>
<dbReference type="Pfam" id="PF17657">
    <property type="entry name" value="DNA_pol3_finger"/>
    <property type="match status" value="1"/>
</dbReference>
<evidence type="ECO:0000256" key="5">
    <source>
        <dbReference type="ARBA" id="ARBA00017273"/>
    </source>
</evidence>
<dbReference type="NCBIfam" id="TIGR00594">
    <property type="entry name" value="polc"/>
    <property type="match status" value="1"/>
</dbReference>
<comment type="similarity">
    <text evidence="2">Belongs to the DNA polymerase type-C family. DnaE2 subfamily.</text>
</comment>
<evidence type="ECO:0000256" key="14">
    <source>
        <dbReference type="ARBA" id="ARBA00049244"/>
    </source>
</evidence>
<evidence type="ECO:0000256" key="8">
    <source>
        <dbReference type="ARBA" id="ARBA00022679"/>
    </source>
</evidence>
<dbReference type="InterPro" id="IPR029460">
    <property type="entry name" value="DNAPol_HHH"/>
</dbReference>
<evidence type="ECO:0000256" key="11">
    <source>
        <dbReference type="ARBA" id="ARBA00022763"/>
    </source>
</evidence>
<evidence type="ECO:0000256" key="10">
    <source>
        <dbReference type="ARBA" id="ARBA00022705"/>
    </source>
</evidence>
<evidence type="ECO:0000256" key="6">
    <source>
        <dbReference type="ARBA" id="ARBA00019114"/>
    </source>
</evidence>
<keyword evidence="11" id="KW-0227">DNA damage</keyword>
<evidence type="ECO:0000256" key="12">
    <source>
        <dbReference type="ARBA" id="ARBA00022932"/>
    </source>
</evidence>
<feature type="domain" description="Polymerase/histidinol phosphatase N-terminal" evidence="16">
    <location>
        <begin position="6"/>
        <end position="73"/>
    </location>
</feature>
<evidence type="ECO:0000256" key="2">
    <source>
        <dbReference type="ARBA" id="ARBA00007391"/>
    </source>
</evidence>
<feature type="region of interest" description="Disordered" evidence="15">
    <location>
        <begin position="1177"/>
        <end position="1208"/>
    </location>
</feature>
<dbReference type="InterPro" id="IPR004365">
    <property type="entry name" value="NA-bd_OB_tRNA"/>
</dbReference>
<keyword evidence="13" id="KW-0234">DNA repair</keyword>
<dbReference type="InterPro" id="IPR003141">
    <property type="entry name" value="Pol/His_phosphatase_N"/>
</dbReference>
<evidence type="ECO:0000256" key="7">
    <source>
        <dbReference type="ARBA" id="ARBA00022490"/>
    </source>
</evidence>
<keyword evidence="8" id="KW-0808">Transferase</keyword>
<dbReference type="GO" id="GO:0008408">
    <property type="term" value="F:3'-5' exonuclease activity"/>
    <property type="evidence" value="ECO:0007669"/>
    <property type="project" value="InterPro"/>
</dbReference>
<dbReference type="Pfam" id="PF01336">
    <property type="entry name" value="tRNA_anti-codon"/>
    <property type="match status" value="1"/>
</dbReference>
<reference evidence="17 18" key="1">
    <citation type="submission" date="2017-06" db="EMBL/GenBank/DDBJ databases">
        <authorList>
            <person name="Kim H.J."/>
            <person name="Triplett B.A."/>
        </authorList>
    </citation>
    <scope>NUCLEOTIDE SEQUENCE [LARGE SCALE GENOMIC DNA]</scope>
    <source>
        <strain evidence="17 18">DSM 22179</strain>
    </source>
</reference>
<dbReference type="InterPro" id="IPR011708">
    <property type="entry name" value="DNA_pol3_alpha_NTPase_dom"/>
</dbReference>
<dbReference type="Pfam" id="PF14579">
    <property type="entry name" value="HHH_6"/>
    <property type="match status" value="1"/>
</dbReference>
<proteinExistence type="inferred from homology"/>
<dbReference type="SUPFAM" id="SSF89550">
    <property type="entry name" value="PHP domain-like"/>
    <property type="match status" value="1"/>
</dbReference>
<dbReference type="SMART" id="SM00481">
    <property type="entry name" value="POLIIIAc"/>
    <property type="match status" value="1"/>
</dbReference>
<dbReference type="EMBL" id="FYEZ01000001">
    <property type="protein sequence ID" value="SNC60663.1"/>
    <property type="molecule type" value="Genomic_DNA"/>
</dbReference>
<dbReference type="CDD" id="cd04485">
    <property type="entry name" value="DnaE_OBF"/>
    <property type="match status" value="1"/>
</dbReference>
<name>A0A212T3P4_9MICO</name>
<keyword evidence="7" id="KW-0963">Cytoplasm</keyword>
<keyword evidence="12" id="KW-0239">DNA-directed DNA polymerase</keyword>
<comment type="subcellular location">
    <subcellularLocation>
        <location evidence="1">Cytoplasm</location>
    </subcellularLocation>
</comment>
<dbReference type="PANTHER" id="PTHR32294:SF4">
    <property type="entry name" value="ERROR-PRONE DNA POLYMERASE"/>
    <property type="match status" value="1"/>
</dbReference>
<dbReference type="GO" id="GO:0003887">
    <property type="term" value="F:DNA-directed DNA polymerase activity"/>
    <property type="evidence" value="ECO:0007669"/>
    <property type="project" value="UniProtKB-KW"/>
</dbReference>
<dbReference type="AlphaFoldDB" id="A0A212T3P4"/>
<dbReference type="Pfam" id="PF07733">
    <property type="entry name" value="DNA_pol3_alpha"/>
    <property type="match status" value="1"/>
</dbReference>
<feature type="region of interest" description="Disordered" evidence="15">
    <location>
        <begin position="969"/>
        <end position="991"/>
    </location>
</feature>
<dbReference type="Gene3D" id="1.10.10.1600">
    <property type="entry name" value="Bacterial DNA polymerase III alpha subunit, thumb domain"/>
    <property type="match status" value="1"/>
</dbReference>
<evidence type="ECO:0000256" key="9">
    <source>
        <dbReference type="ARBA" id="ARBA00022695"/>
    </source>
</evidence>
<dbReference type="InterPro" id="IPR040982">
    <property type="entry name" value="DNA_pol3_finger"/>
</dbReference>
<dbReference type="PANTHER" id="PTHR32294">
    <property type="entry name" value="DNA POLYMERASE III SUBUNIT ALPHA"/>
    <property type="match status" value="1"/>
</dbReference>
<evidence type="ECO:0000256" key="1">
    <source>
        <dbReference type="ARBA" id="ARBA00004496"/>
    </source>
</evidence>
<dbReference type="GO" id="GO:0006281">
    <property type="term" value="P:DNA repair"/>
    <property type="evidence" value="ECO:0007669"/>
    <property type="project" value="UniProtKB-KW"/>
</dbReference>
<dbReference type="InterPro" id="IPR041931">
    <property type="entry name" value="DNA_pol3_alpha_thumb_dom"/>
</dbReference>
<accession>A0A212T3P4</accession>
<evidence type="ECO:0000313" key="18">
    <source>
        <dbReference type="Proteomes" id="UP000198122"/>
    </source>
</evidence>
<evidence type="ECO:0000259" key="16">
    <source>
        <dbReference type="SMART" id="SM00481"/>
    </source>
</evidence>
<evidence type="ECO:0000256" key="4">
    <source>
        <dbReference type="ARBA" id="ARBA00012417"/>
    </source>
</evidence>
<dbReference type="RefSeq" id="WP_200815022.1">
    <property type="nucleotide sequence ID" value="NZ_FYEZ01000001.1"/>
</dbReference>
<keyword evidence="18" id="KW-1185">Reference proteome</keyword>
<dbReference type="GO" id="GO:0003676">
    <property type="term" value="F:nucleic acid binding"/>
    <property type="evidence" value="ECO:0007669"/>
    <property type="project" value="InterPro"/>
</dbReference>
<dbReference type="Pfam" id="PF02811">
    <property type="entry name" value="PHP"/>
    <property type="match status" value="1"/>
</dbReference>
<dbReference type="CDD" id="cd07431">
    <property type="entry name" value="PHP_PolIIIA"/>
    <property type="match status" value="1"/>
</dbReference>
<dbReference type="GO" id="GO:0006260">
    <property type="term" value="P:DNA replication"/>
    <property type="evidence" value="ECO:0007669"/>
    <property type="project" value="UniProtKB-KW"/>
</dbReference>
<protein>
    <recommendedName>
        <fullName evidence="6">DNA polymerase III subunit alpha</fullName>
        <ecNumber evidence="4">2.7.7.7</ecNumber>
    </recommendedName>
    <alternativeName>
        <fullName evidence="5">Error-prone DNA polymerase</fullName>
    </alternativeName>
</protein>
<dbReference type="InterPro" id="IPR004013">
    <property type="entry name" value="PHP_dom"/>
</dbReference>
<dbReference type="EC" id="2.7.7.7" evidence="4"/>
<evidence type="ECO:0000256" key="15">
    <source>
        <dbReference type="SAM" id="MobiDB-lite"/>
    </source>
</evidence>
<organism evidence="17 18">
    <name type="scientific">Kytococcus aerolatus</name>
    <dbReference type="NCBI Taxonomy" id="592308"/>
    <lineage>
        <taxon>Bacteria</taxon>
        <taxon>Bacillati</taxon>
        <taxon>Actinomycetota</taxon>
        <taxon>Actinomycetes</taxon>
        <taxon>Micrococcales</taxon>
        <taxon>Kytococcaceae</taxon>
        <taxon>Kytococcus</taxon>
    </lineage>
</organism>
<dbReference type="InterPro" id="IPR016195">
    <property type="entry name" value="Pol/histidinol_Pase-like"/>
</dbReference>
<dbReference type="Proteomes" id="UP000198122">
    <property type="component" value="Unassembled WGS sequence"/>
</dbReference>
<sequence>MSAEFAHLHVASSFSLQYGVSSPQELVDRAAAWGQSHLALTDRDGLYGAVRFAQACSGAGLSPVIGVDLTMAHAAPRQRPRSAVRGGQWVDESHDRIRVLAAGREGGGGGGVGWAALCRLVSRVHAVGERGAPRATPEMVAWAGPAVRVLLGPDSDVGRAVLARHRDRARSLLAGWCERLGVAPGEGGRLVVELVAAGTPAGTEGCTEQAVGMWHLAEELGLPVVLTAAVRHTDPEGVVVADVLDAARRRVLLRPEQLGQRTTHGHLASSVAMAQQAAWLAQRAGFHSASRAADRLLTSTLEVAAECALSARDDLGIGAVHLPEPAVLGFRDSADAMEGLVHRCRGALADRRPGGSAGREAEDRLEAELATIRQLGYPTYFLTVARVCELIRSMGGRVAARGSGAGSLVNHLLGISQVDPLRHGLLMERFCSVLRAELPDIDIDVESARRTEIYERVLEDFGADRVTCVSMMETYRVRHAVRDVGSVLGMPPQEIDALAKAFPHIRARDARSAVRELPELRAAGLDAPRLQRMLELVERLDGLPRHVALHPCGVVLSNLGLHDRTPVERSWMGFPMSQFDKDDVEDMGLLKLDVLGIRMQSAMAHTVDLVESTTGVRIDLDDEEMIPWDDAETYGLIASTRTLGCFQIESPGQRELIGKFGPRSLEDLIIDISLFRPGPVKSDMVTPFLAARLGWSEPLHLHPALTGYLRSTEGVVVFHEQVLQIIAATTGVGLAHSDEARRAMGTPQGQEQVERWWRAAAALQGFTGEVADRIWEVLASFASFGFCKAHAAAFAVPTYQSAWLKTHYPAHFLAGVLTHDPGMYPKRLILDDARELGVTVLGVDVNASGVGYGVERVGEPPLLGELSERAPGEVGAEEALARVRQRARPWGVRVALTEVKGLGEDDARRVVAGQPYTSVADFWHRARVERPVVERMILAGAFDSFAAPERRRDLLVELLELERWRDPRQRRRRERSVSGRAAQDRAAAEQGVQSMLDLPAPGASAGSGLPPMTVEERVAHELEVLGLDVSAHVMDPHLPTLRALGVTPARDLLAQRSGAEVLVAGVRVATQTPPVRSGRRVVFVTLNDPTGASDATFFEDVQGSCAPVLFSSWFLLVRGTVRRAGARGVSLRATGAWELTALTDALRVGGVEGMHAAWAAADSHSAVRGLTQQTHDAQVEGEEGRGLPLRSGVPSRKLWHSSPGSSGW</sequence>
<comment type="similarity">
    <text evidence="3">Belongs to the DNA polymerase type-C family. DnaE subfamily.</text>
</comment>
<keyword evidence="9" id="KW-0548">Nucleotidyltransferase</keyword>
<gene>
    <name evidence="17" type="ORF">SAMN05445756_0325</name>
</gene>
<dbReference type="GO" id="GO:0005737">
    <property type="term" value="C:cytoplasm"/>
    <property type="evidence" value="ECO:0007669"/>
    <property type="project" value="UniProtKB-SubCell"/>
</dbReference>
<keyword evidence="10" id="KW-0235">DNA replication</keyword>
<dbReference type="Gene3D" id="3.20.20.140">
    <property type="entry name" value="Metal-dependent hydrolases"/>
    <property type="match status" value="1"/>
</dbReference>
<comment type="catalytic activity">
    <reaction evidence="14">
        <text>DNA(n) + a 2'-deoxyribonucleoside 5'-triphosphate = DNA(n+1) + diphosphate</text>
        <dbReference type="Rhea" id="RHEA:22508"/>
        <dbReference type="Rhea" id="RHEA-COMP:17339"/>
        <dbReference type="Rhea" id="RHEA-COMP:17340"/>
        <dbReference type="ChEBI" id="CHEBI:33019"/>
        <dbReference type="ChEBI" id="CHEBI:61560"/>
        <dbReference type="ChEBI" id="CHEBI:173112"/>
        <dbReference type="EC" id="2.7.7.7"/>
    </reaction>
</comment>